<dbReference type="Proteomes" id="UP000199663">
    <property type="component" value="Unassembled WGS sequence"/>
</dbReference>
<evidence type="ECO:0000313" key="2">
    <source>
        <dbReference type="Proteomes" id="UP000199663"/>
    </source>
</evidence>
<sequence length="41" mass="4802">MSTLYAIPLITILYLKHNENGHKFIFLLKKVNSSIINRPIF</sequence>
<accession>A0A1H3S5Y2</accession>
<reference evidence="1 2" key="1">
    <citation type="submission" date="2016-10" db="EMBL/GenBank/DDBJ databases">
        <authorList>
            <person name="Varghese N."/>
            <person name="Submissions S."/>
        </authorList>
    </citation>
    <scope>NUCLEOTIDE SEQUENCE [LARGE SCALE GENOMIC DNA]</scope>
    <source>
        <strain evidence="1 2">DSM 17997</strain>
    </source>
</reference>
<evidence type="ECO:0000313" key="1">
    <source>
        <dbReference type="EMBL" id="SDZ33147.1"/>
    </source>
</evidence>
<keyword evidence="2" id="KW-1185">Reference proteome</keyword>
<name>A0A1H3S5Y2_9BACT</name>
<dbReference type="EMBL" id="FNQC01000010">
    <property type="protein sequence ID" value="SDZ33147.1"/>
    <property type="molecule type" value="Genomic_DNA"/>
</dbReference>
<protein>
    <submittedName>
        <fullName evidence="1">Uncharacterized protein</fullName>
    </submittedName>
</protein>
<proteinExistence type="predicted"/>
<gene>
    <name evidence="1" type="ORF">SAMN05444412_110124</name>
</gene>
<comment type="caution">
    <text evidence="1">The sequence shown here is derived from an EMBL/GenBank/DDBJ whole genome shotgun (WGS) entry which is preliminary data.</text>
</comment>
<organism evidence="1 2">
    <name type="scientific">Rhodonellum ikkaensis</name>
    <dbReference type="NCBI Taxonomy" id="336829"/>
    <lineage>
        <taxon>Bacteria</taxon>
        <taxon>Pseudomonadati</taxon>
        <taxon>Bacteroidota</taxon>
        <taxon>Cytophagia</taxon>
        <taxon>Cytophagales</taxon>
        <taxon>Cytophagaceae</taxon>
        <taxon>Rhodonellum</taxon>
    </lineage>
</organism>